<proteinExistence type="predicted"/>
<feature type="compositionally biased region" description="Basic and acidic residues" evidence="1">
    <location>
        <begin position="22"/>
        <end position="31"/>
    </location>
</feature>
<sequence length="139" mass="15607">MEESVQGQNPVQPAKRPLMSVPEDRGQDQKRGLSAFRSYGYDFKLPGQVKRDPSMMNLSWKEFLAEPPKQRKQEKLDLDEISAMWKEAAAARASKSTDHLDTPSGKHPDIPSFGPPPKLSEEAAAWKEFLEKPSSVVDL</sequence>
<keyword evidence="3" id="KW-1185">Reference proteome</keyword>
<name>A0AAW1XRI4_RUBAR</name>
<evidence type="ECO:0000313" key="2">
    <source>
        <dbReference type="EMBL" id="KAK9938951.1"/>
    </source>
</evidence>
<feature type="compositionally biased region" description="Polar residues" evidence="1">
    <location>
        <begin position="1"/>
        <end position="11"/>
    </location>
</feature>
<feature type="compositionally biased region" description="Basic and acidic residues" evidence="1">
    <location>
        <begin position="95"/>
        <end position="109"/>
    </location>
</feature>
<dbReference type="Proteomes" id="UP001457282">
    <property type="component" value="Unassembled WGS sequence"/>
</dbReference>
<dbReference type="AlphaFoldDB" id="A0AAW1XRI4"/>
<gene>
    <name evidence="2" type="ORF">M0R45_015661</name>
</gene>
<evidence type="ECO:0000313" key="3">
    <source>
        <dbReference type="Proteomes" id="UP001457282"/>
    </source>
</evidence>
<evidence type="ECO:0000256" key="1">
    <source>
        <dbReference type="SAM" id="MobiDB-lite"/>
    </source>
</evidence>
<feature type="region of interest" description="Disordered" evidence="1">
    <location>
        <begin position="89"/>
        <end position="119"/>
    </location>
</feature>
<reference evidence="2 3" key="1">
    <citation type="journal article" date="2023" name="G3 (Bethesda)">
        <title>A chromosome-length genome assembly and annotation of blackberry (Rubus argutus, cv. 'Hillquist').</title>
        <authorList>
            <person name="Bruna T."/>
            <person name="Aryal R."/>
            <person name="Dudchenko O."/>
            <person name="Sargent D.J."/>
            <person name="Mead D."/>
            <person name="Buti M."/>
            <person name="Cavallini A."/>
            <person name="Hytonen T."/>
            <person name="Andres J."/>
            <person name="Pham M."/>
            <person name="Weisz D."/>
            <person name="Mascagni F."/>
            <person name="Usai G."/>
            <person name="Natali L."/>
            <person name="Bassil N."/>
            <person name="Fernandez G.E."/>
            <person name="Lomsadze A."/>
            <person name="Armour M."/>
            <person name="Olukolu B."/>
            <person name="Poorten T."/>
            <person name="Britton C."/>
            <person name="Davik J."/>
            <person name="Ashrafi H."/>
            <person name="Aiden E.L."/>
            <person name="Borodovsky M."/>
            <person name="Worthington M."/>
        </authorList>
    </citation>
    <scope>NUCLEOTIDE SEQUENCE [LARGE SCALE GENOMIC DNA]</scope>
    <source>
        <strain evidence="2">PI 553951</strain>
    </source>
</reference>
<accession>A0AAW1XRI4</accession>
<dbReference type="EMBL" id="JBEDUW010000003">
    <property type="protein sequence ID" value="KAK9938951.1"/>
    <property type="molecule type" value="Genomic_DNA"/>
</dbReference>
<organism evidence="2 3">
    <name type="scientific">Rubus argutus</name>
    <name type="common">Southern blackberry</name>
    <dbReference type="NCBI Taxonomy" id="59490"/>
    <lineage>
        <taxon>Eukaryota</taxon>
        <taxon>Viridiplantae</taxon>
        <taxon>Streptophyta</taxon>
        <taxon>Embryophyta</taxon>
        <taxon>Tracheophyta</taxon>
        <taxon>Spermatophyta</taxon>
        <taxon>Magnoliopsida</taxon>
        <taxon>eudicotyledons</taxon>
        <taxon>Gunneridae</taxon>
        <taxon>Pentapetalae</taxon>
        <taxon>rosids</taxon>
        <taxon>fabids</taxon>
        <taxon>Rosales</taxon>
        <taxon>Rosaceae</taxon>
        <taxon>Rosoideae</taxon>
        <taxon>Rosoideae incertae sedis</taxon>
        <taxon>Rubus</taxon>
    </lineage>
</organism>
<comment type="caution">
    <text evidence="2">The sequence shown here is derived from an EMBL/GenBank/DDBJ whole genome shotgun (WGS) entry which is preliminary data.</text>
</comment>
<protein>
    <submittedName>
        <fullName evidence="2">Uncharacterized protein</fullName>
    </submittedName>
</protein>
<feature type="region of interest" description="Disordered" evidence="1">
    <location>
        <begin position="1"/>
        <end position="32"/>
    </location>
</feature>